<keyword evidence="2" id="KW-0732">Signal</keyword>
<feature type="chain" id="PRO_5045724719" description="Ice-binding protein C-terminal domain-containing protein" evidence="2">
    <location>
        <begin position="28"/>
        <end position="66"/>
    </location>
</feature>
<feature type="transmembrane region" description="Helical" evidence="1">
    <location>
        <begin position="46"/>
        <end position="63"/>
    </location>
</feature>
<evidence type="ECO:0000256" key="2">
    <source>
        <dbReference type="SAM" id="SignalP"/>
    </source>
</evidence>
<accession>A0ABU1YR85</accession>
<keyword evidence="1" id="KW-0472">Membrane</keyword>
<dbReference type="RefSeq" id="WP_310266955.1">
    <property type="nucleotide sequence ID" value="NZ_JAVDXU010000002.1"/>
</dbReference>
<keyword evidence="1" id="KW-0812">Transmembrane</keyword>
<evidence type="ECO:0000256" key="1">
    <source>
        <dbReference type="SAM" id="Phobius"/>
    </source>
</evidence>
<evidence type="ECO:0000313" key="4">
    <source>
        <dbReference type="EMBL" id="MDR7270740.1"/>
    </source>
</evidence>
<evidence type="ECO:0000259" key="3">
    <source>
        <dbReference type="Pfam" id="PF07589"/>
    </source>
</evidence>
<dbReference type="EMBL" id="JAVDXU010000002">
    <property type="protein sequence ID" value="MDR7270740.1"/>
    <property type="molecule type" value="Genomic_DNA"/>
</dbReference>
<feature type="domain" description="Ice-binding protein C-terminal" evidence="3">
    <location>
        <begin position="40"/>
        <end position="65"/>
    </location>
</feature>
<feature type="signal peptide" evidence="2">
    <location>
        <begin position="1"/>
        <end position="27"/>
    </location>
</feature>
<protein>
    <recommendedName>
        <fullName evidence="3">Ice-binding protein C-terminal domain-containing protein</fullName>
    </recommendedName>
</protein>
<dbReference type="Pfam" id="PF07589">
    <property type="entry name" value="PEP-CTERM"/>
    <property type="match status" value="1"/>
</dbReference>
<gene>
    <name evidence="4" type="ORF">J2X20_003398</name>
</gene>
<reference evidence="4 5" key="1">
    <citation type="submission" date="2023-07" db="EMBL/GenBank/DDBJ databases">
        <title>Sorghum-associated microbial communities from plants grown in Nebraska, USA.</title>
        <authorList>
            <person name="Schachtman D."/>
        </authorList>
    </citation>
    <scope>NUCLEOTIDE SEQUENCE [LARGE SCALE GENOMIC DNA]</scope>
    <source>
        <strain evidence="4 5">BE314</strain>
    </source>
</reference>
<dbReference type="InterPro" id="IPR013424">
    <property type="entry name" value="Ice-binding_C"/>
</dbReference>
<comment type="caution">
    <text evidence="4">The sequence shown here is derived from an EMBL/GenBank/DDBJ whole genome shotgun (WGS) entry which is preliminary data.</text>
</comment>
<proteinExistence type="predicted"/>
<name>A0ABU1YR85_ROSSA</name>
<keyword evidence="5" id="KW-1185">Reference proteome</keyword>
<organism evidence="4 5">
    <name type="scientific">Roseateles saccharophilus</name>
    <name type="common">Pseudomonas saccharophila</name>
    <dbReference type="NCBI Taxonomy" id="304"/>
    <lineage>
        <taxon>Bacteria</taxon>
        <taxon>Pseudomonadati</taxon>
        <taxon>Pseudomonadota</taxon>
        <taxon>Betaproteobacteria</taxon>
        <taxon>Burkholderiales</taxon>
        <taxon>Sphaerotilaceae</taxon>
        <taxon>Roseateles</taxon>
    </lineage>
</organism>
<dbReference type="Proteomes" id="UP001180453">
    <property type="component" value="Unassembled WGS sequence"/>
</dbReference>
<sequence length="66" mass="6608">MSTLSTWTARVAAATLALAPALAGAQAAPNCGVPGTPPCPTPEPGSWPLVALAIGVLVAVKFNRRK</sequence>
<dbReference type="NCBIfam" id="TIGR02595">
    <property type="entry name" value="PEP_CTERM"/>
    <property type="match status" value="1"/>
</dbReference>
<keyword evidence="1" id="KW-1133">Transmembrane helix</keyword>
<evidence type="ECO:0000313" key="5">
    <source>
        <dbReference type="Proteomes" id="UP001180453"/>
    </source>
</evidence>